<dbReference type="PROSITE" id="PS00028">
    <property type="entry name" value="ZINC_FINGER_C2H2_1"/>
    <property type="match status" value="2"/>
</dbReference>
<dbReference type="InterPro" id="IPR050688">
    <property type="entry name" value="Zinc_finger/UBP_domain"/>
</dbReference>
<feature type="compositionally biased region" description="Polar residues" evidence="6">
    <location>
        <begin position="489"/>
        <end position="511"/>
    </location>
</feature>
<keyword evidence="2" id="KW-0677">Repeat</keyword>
<evidence type="ECO:0000313" key="8">
    <source>
        <dbReference type="EMBL" id="KAK2158057.1"/>
    </source>
</evidence>
<comment type="caution">
    <text evidence="8">The sequence shown here is derived from an EMBL/GenBank/DDBJ whole genome shotgun (WGS) entry which is preliminary data.</text>
</comment>
<accession>A0AAD9JSB7</accession>
<dbReference type="GO" id="GO:0008270">
    <property type="term" value="F:zinc ion binding"/>
    <property type="evidence" value="ECO:0007669"/>
    <property type="project" value="UniProtKB-KW"/>
</dbReference>
<keyword evidence="3 5" id="KW-0863">Zinc-finger</keyword>
<evidence type="ECO:0000256" key="6">
    <source>
        <dbReference type="SAM" id="MobiDB-lite"/>
    </source>
</evidence>
<feature type="domain" description="C2H2-type" evidence="7">
    <location>
        <begin position="1117"/>
        <end position="1145"/>
    </location>
</feature>
<feature type="region of interest" description="Disordered" evidence="6">
    <location>
        <begin position="488"/>
        <end position="590"/>
    </location>
</feature>
<evidence type="ECO:0000259" key="7">
    <source>
        <dbReference type="PROSITE" id="PS50157"/>
    </source>
</evidence>
<sequence length="1447" mass="162335">MTEQSVKTECSSHADKGCDGGLATDLPIMGRLEQVVQLADNVVPSTSLALQIHEELKKTGLLSKRKNTMIYLMSAKGHSGLKPTLNIQLSNDKLPHSRAAPKQVPVNTQQTECVKASKNRSSHRTTQVATQTSSSQKCNSSMASAIPIVTKQGSAVAQIGTLTLPIIAPKGVKLSLSEEYIPVLCQIGHGQKQSKPNKNEELPVYLLKYPSSEEKDLNNLEVVCTADTQPSTEEPVIITGSEEKKPVRANNLALKQTEKDVASKTTQLCTEIPLKSSVSSGNWKIINGNIVKGENHNQVPLSFHSSRPLVRLPLGTGQGPSLITSDGKVHEILGKNDRSDGQQIMPSVLSKFKHLVENTTPSIKCKSGLEDVEPCQPLLSTVEKKDIVETTINDNPKLFSNISEYHQHTIAYAHSTEGLDRAPAVLISNLDDPLLHIGGSCTVVPSAQITGNDGGHIKLDASCVSGSLFSMKAKTVLTLNRKKLVPSQPIMTESQQNENVASSLSTTTFSDNEPKDADIEMTNHDEQKAECSSLPSSKIEDPLVESPYSEAAENSNDCLDEPDDGKILSPSRFQGDDGLDVSDQGSPDNPMMYGTHIGKEPQVDMLDGIVFIDGMEIEVPEPNKTISGFCCYICGLAAVSKDVVLKHWLDNHARDKPYVCGVCRLAAFSSNYLLTKHIRHFHPSFCDCMPLMMKPSQVFKNRLMMVIGKDENINSHRLSALWDEEESKPNGNAGETAIINDFLPIFCNSCTFNTSSVLEMRTHIQNCHPKPYCFNCVDCHRLFLCLFDLARHRHIVHGAQDENNGEHSSLPFQHKISVKLPGAFLNWNKLCRRKYSSSNVTQLECTLCRNNGLETVLDTAKSMWLHLEIMHKWPTYLYCNTCVSKIRILDIDRREKRAYCHYCSQVISLQPIIEEESNLNMPVYICRICSYKTVERSSIFRHVKYSYAQFRPYSCPYCKYSASEKAKVRHHVMNSHVDERRLVKVNFDAIQRMKEKIDALMNKITLTVKYSELDLLLGEDEGMYSCEWNQKYLGQISNRTAAKMEDAPSSDMFHHYTKSPQEPAYYNCEDCPFQAGTLFAFSRHRRRAHSDLNAPLYVSSARQSKFLKSSRIAGEHYQCNICHYCCLDGSSMTRHIKYMHMHERPHRCPYCGYKNVEKTKVRIHVISTHSGAPVYVNSDMNLLKVMSQRVKGNYRKVINDQGKALDISKRKPGRPRIANEPKLISEQVQNPRREHEVYPQYLVVNNHTRVGLEVCEQIASKNIGVGEHDLQITIKSEPESDEENMTEEVDYCTDTTSYGENNSGNGSILKRELEKPNEQEDTLKPLLRDRFPFDKDFMSSDKQAIQEEYDEDGQVVDIAWMVETIDTDSDGEMQSDSSQEMGDFRVDADNASTVSSAGSKKRKRVVGDDRKEKSGIMKTPHHDVKLSMKPVVVLRDVIQQILCDELR</sequence>
<feature type="region of interest" description="Disordered" evidence="6">
    <location>
        <begin position="116"/>
        <end position="135"/>
    </location>
</feature>
<evidence type="ECO:0000313" key="9">
    <source>
        <dbReference type="Proteomes" id="UP001208570"/>
    </source>
</evidence>
<evidence type="ECO:0000256" key="5">
    <source>
        <dbReference type="PROSITE-ProRule" id="PRU00042"/>
    </source>
</evidence>
<evidence type="ECO:0000256" key="3">
    <source>
        <dbReference type="ARBA" id="ARBA00022771"/>
    </source>
</evidence>
<feature type="compositionally biased region" description="Basic and acidic residues" evidence="6">
    <location>
        <begin position="512"/>
        <end position="529"/>
    </location>
</feature>
<dbReference type="PANTHER" id="PTHR24403">
    <property type="entry name" value="ZINC FINGER PROTEIN"/>
    <property type="match status" value="1"/>
</dbReference>
<protein>
    <recommendedName>
        <fullName evidence="7">C2H2-type domain-containing protein</fullName>
    </recommendedName>
</protein>
<keyword evidence="1" id="KW-0479">Metal-binding</keyword>
<reference evidence="8" key="1">
    <citation type="journal article" date="2023" name="Mol. Biol. Evol.">
        <title>Third-Generation Sequencing Reveals the Adaptive Role of the Epigenome in Three Deep-Sea Polychaetes.</title>
        <authorList>
            <person name="Perez M."/>
            <person name="Aroh O."/>
            <person name="Sun Y."/>
            <person name="Lan Y."/>
            <person name="Juniper S.K."/>
            <person name="Young C.R."/>
            <person name="Angers B."/>
            <person name="Qian P.Y."/>
        </authorList>
    </citation>
    <scope>NUCLEOTIDE SEQUENCE</scope>
    <source>
        <strain evidence="8">P08H-3</strain>
    </source>
</reference>
<dbReference type="PANTHER" id="PTHR24403:SF67">
    <property type="entry name" value="FI01116P-RELATED"/>
    <property type="match status" value="1"/>
</dbReference>
<evidence type="ECO:0000256" key="1">
    <source>
        <dbReference type="ARBA" id="ARBA00022723"/>
    </source>
</evidence>
<proteinExistence type="predicted"/>
<keyword evidence="9" id="KW-1185">Reference proteome</keyword>
<gene>
    <name evidence="8" type="ORF">LSH36_178g05040</name>
</gene>
<organism evidence="8 9">
    <name type="scientific">Paralvinella palmiformis</name>
    <dbReference type="NCBI Taxonomy" id="53620"/>
    <lineage>
        <taxon>Eukaryota</taxon>
        <taxon>Metazoa</taxon>
        <taxon>Spiralia</taxon>
        <taxon>Lophotrochozoa</taxon>
        <taxon>Annelida</taxon>
        <taxon>Polychaeta</taxon>
        <taxon>Sedentaria</taxon>
        <taxon>Canalipalpata</taxon>
        <taxon>Terebellida</taxon>
        <taxon>Terebelliformia</taxon>
        <taxon>Alvinellidae</taxon>
        <taxon>Paralvinella</taxon>
    </lineage>
</organism>
<dbReference type="EMBL" id="JAODUP010000178">
    <property type="protein sequence ID" value="KAK2158057.1"/>
    <property type="molecule type" value="Genomic_DNA"/>
</dbReference>
<feature type="domain" description="C2H2-type" evidence="7">
    <location>
        <begin position="774"/>
        <end position="802"/>
    </location>
</feature>
<feature type="region of interest" description="Disordered" evidence="6">
    <location>
        <begin position="1389"/>
        <end position="1415"/>
    </location>
</feature>
<evidence type="ECO:0000256" key="2">
    <source>
        <dbReference type="ARBA" id="ARBA00022737"/>
    </source>
</evidence>
<dbReference type="GO" id="GO:0005634">
    <property type="term" value="C:nucleus"/>
    <property type="evidence" value="ECO:0007669"/>
    <property type="project" value="TreeGrafter"/>
</dbReference>
<feature type="compositionally biased region" description="Low complexity" evidence="6">
    <location>
        <begin position="125"/>
        <end position="135"/>
    </location>
</feature>
<dbReference type="InterPro" id="IPR013087">
    <property type="entry name" value="Znf_C2H2_type"/>
</dbReference>
<evidence type="ECO:0000256" key="4">
    <source>
        <dbReference type="ARBA" id="ARBA00022833"/>
    </source>
</evidence>
<dbReference type="Proteomes" id="UP001208570">
    <property type="component" value="Unassembled WGS sequence"/>
</dbReference>
<dbReference type="PROSITE" id="PS50157">
    <property type="entry name" value="ZINC_FINGER_C2H2_2"/>
    <property type="match status" value="3"/>
</dbReference>
<keyword evidence="4" id="KW-0862">Zinc</keyword>
<feature type="compositionally biased region" description="Basic and acidic residues" evidence="6">
    <location>
        <begin position="1405"/>
        <end position="1415"/>
    </location>
</feature>
<dbReference type="GO" id="GO:0010468">
    <property type="term" value="P:regulation of gene expression"/>
    <property type="evidence" value="ECO:0007669"/>
    <property type="project" value="TreeGrafter"/>
</dbReference>
<feature type="domain" description="C2H2-type" evidence="7">
    <location>
        <begin position="953"/>
        <end position="981"/>
    </location>
</feature>
<dbReference type="Gene3D" id="3.30.160.60">
    <property type="entry name" value="Classic Zinc Finger"/>
    <property type="match status" value="4"/>
</dbReference>
<dbReference type="SMART" id="SM00355">
    <property type="entry name" value="ZnF_C2H2"/>
    <property type="match status" value="10"/>
</dbReference>
<name>A0AAD9JSB7_9ANNE</name>